<sequence length="66" mass="6939">MPWPSSGTRGILAPAPSTPVHSLESATRMASMKSWTLCLFTALLLADGARIKRRRGTTVCPVNGGG</sequence>
<evidence type="ECO:0000313" key="2">
    <source>
        <dbReference type="Proteomes" id="UP000186817"/>
    </source>
</evidence>
<dbReference type="AlphaFoldDB" id="A0A1Q9CA19"/>
<gene>
    <name evidence="1" type="ORF">AK812_SmicGene39893</name>
</gene>
<dbReference type="EMBL" id="LSRX01001448">
    <property type="protein sequence ID" value="OLP79784.1"/>
    <property type="molecule type" value="Genomic_DNA"/>
</dbReference>
<dbReference type="Proteomes" id="UP000186817">
    <property type="component" value="Unassembled WGS sequence"/>
</dbReference>
<organism evidence="1 2">
    <name type="scientific">Symbiodinium microadriaticum</name>
    <name type="common">Dinoflagellate</name>
    <name type="synonym">Zooxanthella microadriatica</name>
    <dbReference type="NCBI Taxonomy" id="2951"/>
    <lineage>
        <taxon>Eukaryota</taxon>
        <taxon>Sar</taxon>
        <taxon>Alveolata</taxon>
        <taxon>Dinophyceae</taxon>
        <taxon>Suessiales</taxon>
        <taxon>Symbiodiniaceae</taxon>
        <taxon>Symbiodinium</taxon>
    </lineage>
</organism>
<evidence type="ECO:0000313" key="1">
    <source>
        <dbReference type="EMBL" id="OLP79784.1"/>
    </source>
</evidence>
<proteinExistence type="predicted"/>
<keyword evidence="2" id="KW-1185">Reference proteome</keyword>
<accession>A0A1Q9CA19</accession>
<reference evidence="1 2" key="1">
    <citation type="submission" date="2016-02" db="EMBL/GenBank/DDBJ databases">
        <title>Genome analysis of coral dinoflagellate symbionts highlights evolutionary adaptations to a symbiotic lifestyle.</title>
        <authorList>
            <person name="Aranda M."/>
            <person name="Li Y."/>
            <person name="Liew Y.J."/>
            <person name="Baumgarten S."/>
            <person name="Simakov O."/>
            <person name="Wilson M."/>
            <person name="Piel J."/>
            <person name="Ashoor H."/>
            <person name="Bougouffa S."/>
            <person name="Bajic V.B."/>
            <person name="Ryu T."/>
            <person name="Ravasi T."/>
            <person name="Bayer T."/>
            <person name="Micklem G."/>
            <person name="Kim H."/>
            <person name="Bhak J."/>
            <person name="Lajeunesse T.C."/>
            <person name="Voolstra C.R."/>
        </authorList>
    </citation>
    <scope>NUCLEOTIDE SEQUENCE [LARGE SCALE GENOMIC DNA]</scope>
    <source>
        <strain evidence="1 2">CCMP2467</strain>
    </source>
</reference>
<protein>
    <submittedName>
        <fullName evidence="1">Uncharacterized protein</fullName>
    </submittedName>
</protein>
<name>A0A1Q9CA19_SYMMI</name>
<comment type="caution">
    <text evidence="1">The sequence shown here is derived from an EMBL/GenBank/DDBJ whole genome shotgun (WGS) entry which is preliminary data.</text>
</comment>